<feature type="transmembrane region" description="Helical" evidence="1">
    <location>
        <begin position="25"/>
        <end position="42"/>
    </location>
</feature>
<comment type="caution">
    <text evidence="2">The sequence shown here is derived from an EMBL/GenBank/DDBJ whole genome shotgun (WGS) entry which is preliminary data.</text>
</comment>
<protein>
    <submittedName>
        <fullName evidence="2">Uncharacterized protein</fullName>
    </submittedName>
</protein>
<proteinExistence type="predicted"/>
<organism evidence="2 3">
    <name type="scientific">Phyllostomus discolor</name>
    <name type="common">pale spear-nosed bat</name>
    <dbReference type="NCBI Taxonomy" id="89673"/>
    <lineage>
        <taxon>Eukaryota</taxon>
        <taxon>Metazoa</taxon>
        <taxon>Chordata</taxon>
        <taxon>Craniata</taxon>
        <taxon>Vertebrata</taxon>
        <taxon>Euteleostomi</taxon>
        <taxon>Mammalia</taxon>
        <taxon>Eutheria</taxon>
        <taxon>Laurasiatheria</taxon>
        <taxon>Chiroptera</taxon>
        <taxon>Yangochiroptera</taxon>
        <taxon>Phyllostomidae</taxon>
        <taxon>Phyllostominae</taxon>
        <taxon>Phyllostomus</taxon>
    </lineage>
</organism>
<evidence type="ECO:0000313" key="3">
    <source>
        <dbReference type="Proteomes" id="UP000664940"/>
    </source>
</evidence>
<name>A0A833YWM3_9CHIR</name>
<dbReference type="AlphaFoldDB" id="A0A833YWM3"/>
<accession>A0A833YWM3</accession>
<gene>
    <name evidence="2" type="ORF">HJG60_008971</name>
</gene>
<evidence type="ECO:0000256" key="1">
    <source>
        <dbReference type="SAM" id="Phobius"/>
    </source>
</evidence>
<keyword evidence="1" id="KW-0812">Transmembrane</keyword>
<dbReference type="Proteomes" id="UP000664940">
    <property type="component" value="Unassembled WGS sequence"/>
</dbReference>
<keyword evidence="1" id="KW-0472">Membrane</keyword>
<keyword evidence="1" id="KW-1133">Transmembrane helix</keyword>
<evidence type="ECO:0000313" key="2">
    <source>
        <dbReference type="EMBL" id="KAF6082003.1"/>
    </source>
</evidence>
<dbReference type="EMBL" id="JABVXQ010000013">
    <property type="protein sequence ID" value="KAF6082003.1"/>
    <property type="molecule type" value="Genomic_DNA"/>
</dbReference>
<reference evidence="2 3" key="1">
    <citation type="journal article" date="2020" name="Nature">
        <title>Six reference-quality genomes reveal evolution of bat adaptations.</title>
        <authorList>
            <person name="Jebb D."/>
            <person name="Huang Z."/>
            <person name="Pippel M."/>
            <person name="Hughes G.M."/>
            <person name="Lavrichenko K."/>
            <person name="Devanna P."/>
            <person name="Winkler S."/>
            <person name="Jermiin L.S."/>
            <person name="Skirmuntt E.C."/>
            <person name="Katzourakis A."/>
            <person name="Burkitt-Gray L."/>
            <person name="Ray D.A."/>
            <person name="Sullivan K.A.M."/>
            <person name="Roscito J.G."/>
            <person name="Kirilenko B.M."/>
            <person name="Davalos L.M."/>
            <person name="Corthals A.P."/>
            <person name="Power M.L."/>
            <person name="Jones G."/>
            <person name="Ransome R.D."/>
            <person name="Dechmann D.K.N."/>
            <person name="Locatelli A.G."/>
            <person name="Puechmaille S.J."/>
            <person name="Fedrigo O."/>
            <person name="Jarvis E.D."/>
            <person name="Hiller M."/>
            <person name="Vernes S.C."/>
            <person name="Myers E.W."/>
            <person name="Teeling E.C."/>
        </authorList>
    </citation>
    <scope>NUCLEOTIDE SEQUENCE [LARGE SCALE GENOMIC DNA]</scope>
    <source>
        <strain evidence="2">Bat1K_MPI-CBG_1</strain>
    </source>
</reference>
<sequence>MYSAFRNSWKSFLKKMFLYHQKRKMIIYVVIYFGCITLVLILKPRNGTQPQMLWKACQSPLCPFPDETRTLSASSKGKPLCPQPLPWSVCMCASARVFSGSLALPCATFICSSHPPVQPAPSQPWAGIQELMWCLLGAPAFLSPWDSAVTSTSRCVQHSVWGQVGIRNLLVNTSSRAWSIGKDGLPVALHWCVSFVLCASAPSCPHPENVGSDTLKSHYLFLLGCKKYCIEIVTDFSTTCIRQIPQIG</sequence>